<evidence type="ECO:0000313" key="2">
    <source>
        <dbReference type="EMBL" id="RDL41857.1"/>
    </source>
</evidence>
<sequence length="78" mass="8145">MSPTTSTHPGRQSPSPDSSSGAQQKSPPGSGKGVDSDTHNQDDCKSQIKGLESNPKGPLEDHLKEASSKTMKPTQATK</sequence>
<name>A0A370U256_9HELO</name>
<gene>
    <name evidence="2" type="ORF">BP5553_01836</name>
</gene>
<dbReference type="RefSeq" id="XP_031874513.1">
    <property type="nucleotide sequence ID" value="XM_032010459.1"/>
</dbReference>
<organism evidence="2 3">
    <name type="scientific">Venustampulla echinocandica</name>
    <dbReference type="NCBI Taxonomy" id="2656787"/>
    <lineage>
        <taxon>Eukaryota</taxon>
        <taxon>Fungi</taxon>
        <taxon>Dikarya</taxon>
        <taxon>Ascomycota</taxon>
        <taxon>Pezizomycotina</taxon>
        <taxon>Leotiomycetes</taxon>
        <taxon>Helotiales</taxon>
        <taxon>Pleuroascaceae</taxon>
        <taxon>Venustampulla</taxon>
    </lineage>
</organism>
<keyword evidence="3" id="KW-1185">Reference proteome</keyword>
<dbReference type="AlphaFoldDB" id="A0A370U256"/>
<evidence type="ECO:0000313" key="3">
    <source>
        <dbReference type="Proteomes" id="UP000254866"/>
    </source>
</evidence>
<accession>A0A370U256</accession>
<evidence type="ECO:0000256" key="1">
    <source>
        <dbReference type="SAM" id="MobiDB-lite"/>
    </source>
</evidence>
<proteinExistence type="predicted"/>
<feature type="region of interest" description="Disordered" evidence="1">
    <location>
        <begin position="1"/>
        <end position="78"/>
    </location>
</feature>
<dbReference type="EMBL" id="NPIC01000001">
    <property type="protein sequence ID" value="RDL41857.1"/>
    <property type="molecule type" value="Genomic_DNA"/>
</dbReference>
<reference evidence="2 3" key="1">
    <citation type="journal article" date="2018" name="IMA Fungus">
        <title>IMA Genome-F 9: Draft genome sequence of Annulohypoxylon stygium, Aspergillus mulundensis, Berkeleyomyces basicola (syn. Thielaviopsis basicola), Ceratocystis smalleyi, two Cercospora beticola strains, Coleophoma cylindrospora, Fusarium fracticaudum, Phialophora cf. hyalina, and Morchella septimelata.</title>
        <authorList>
            <person name="Wingfield B.D."/>
            <person name="Bills G.F."/>
            <person name="Dong Y."/>
            <person name="Huang W."/>
            <person name="Nel W.J."/>
            <person name="Swalarsk-Parry B.S."/>
            <person name="Vaghefi N."/>
            <person name="Wilken P.M."/>
            <person name="An Z."/>
            <person name="de Beer Z.W."/>
            <person name="De Vos L."/>
            <person name="Chen L."/>
            <person name="Duong T.A."/>
            <person name="Gao Y."/>
            <person name="Hammerbacher A."/>
            <person name="Kikkert J.R."/>
            <person name="Li Y."/>
            <person name="Li H."/>
            <person name="Li K."/>
            <person name="Li Q."/>
            <person name="Liu X."/>
            <person name="Ma X."/>
            <person name="Naidoo K."/>
            <person name="Pethybridge S.J."/>
            <person name="Sun J."/>
            <person name="Steenkamp E.T."/>
            <person name="van der Nest M.A."/>
            <person name="van Wyk S."/>
            <person name="Wingfield M.J."/>
            <person name="Xiong C."/>
            <person name="Yue Q."/>
            <person name="Zhang X."/>
        </authorList>
    </citation>
    <scope>NUCLEOTIDE SEQUENCE [LARGE SCALE GENOMIC DNA]</scope>
    <source>
        <strain evidence="2 3">BP 5553</strain>
    </source>
</reference>
<protein>
    <submittedName>
        <fullName evidence="2">Uncharacterized protein</fullName>
    </submittedName>
</protein>
<dbReference type="GeneID" id="43594685"/>
<feature type="compositionally biased region" description="Polar residues" evidence="1">
    <location>
        <begin position="68"/>
        <end position="78"/>
    </location>
</feature>
<feature type="compositionally biased region" description="Basic and acidic residues" evidence="1">
    <location>
        <begin position="58"/>
        <end position="67"/>
    </location>
</feature>
<feature type="compositionally biased region" description="Basic and acidic residues" evidence="1">
    <location>
        <begin position="34"/>
        <end position="46"/>
    </location>
</feature>
<feature type="compositionally biased region" description="Polar residues" evidence="1">
    <location>
        <begin position="1"/>
        <end position="27"/>
    </location>
</feature>
<comment type="caution">
    <text evidence="2">The sequence shown here is derived from an EMBL/GenBank/DDBJ whole genome shotgun (WGS) entry which is preliminary data.</text>
</comment>
<dbReference type="Proteomes" id="UP000254866">
    <property type="component" value="Unassembled WGS sequence"/>
</dbReference>
<dbReference type="OrthoDB" id="5375886at2759"/>